<proteinExistence type="predicted"/>
<evidence type="ECO:0000313" key="2">
    <source>
        <dbReference type="Proteomes" id="UP000702544"/>
    </source>
</evidence>
<protein>
    <recommendedName>
        <fullName evidence="3">Major capsid protein</fullName>
    </recommendedName>
</protein>
<dbReference type="Proteomes" id="UP000702544">
    <property type="component" value="Unassembled WGS sequence"/>
</dbReference>
<evidence type="ECO:0000313" key="1">
    <source>
        <dbReference type="EMBL" id="NIR76778.1"/>
    </source>
</evidence>
<gene>
    <name evidence="1" type="ORF">GWO12_17005</name>
</gene>
<comment type="caution">
    <text evidence="1">The sequence shown here is derived from an EMBL/GenBank/DDBJ whole genome shotgun (WGS) entry which is preliminary data.</text>
</comment>
<reference evidence="1 2" key="1">
    <citation type="submission" date="2020-01" db="EMBL/GenBank/DDBJ databases">
        <title>Genomes assembled from Gulf of Kutch pelagic sediment metagenomes.</title>
        <authorList>
            <person name="Chandrashekar M."/>
            <person name="Mahajan M.S."/>
            <person name="Dave K.J."/>
            <person name="Vatsa P."/>
            <person name="Nathani N.M."/>
        </authorList>
    </citation>
    <scope>NUCLEOTIDE SEQUENCE [LARGE SCALE GENOMIC DNA]</scope>
    <source>
        <strain evidence="1">KS3-K002</strain>
    </source>
</reference>
<name>A0AAE4ZAT4_9BACT</name>
<evidence type="ECO:0008006" key="3">
    <source>
        <dbReference type="Google" id="ProtNLM"/>
    </source>
</evidence>
<sequence length="293" mass="31958">MALVSGLSYDAFKPELWSAELNFSLKNALVADSLVNRNWQGDIQQFGDTVHIQEPGSVTSRAYTAYSDITWEQPSPTDRTLVIDNADYTAVDVDDIDEAQARVDLMQSHMQEAAFSLADTEDAFIFEMYTDANSGVSSDHANSLALTAGNVYQRFVEAAFVLDTQDVPKTGRWAAITPEETSLIRQAGQFVPVDDSSNNRAGGGTSDSARIVRTGEVGQIAGFTVFESNNMTTVSGVKKLLFGTRRATTFANQITEMEAIRRESRFADGVKSLNVYGKSTQRAEALALLHVTA</sequence>
<dbReference type="AlphaFoldDB" id="A0AAE4ZAT4"/>
<dbReference type="EMBL" id="JAACAK010000148">
    <property type="protein sequence ID" value="NIR76778.1"/>
    <property type="molecule type" value="Genomic_DNA"/>
</dbReference>
<accession>A0AAE4ZAT4</accession>
<organism evidence="1 2">
    <name type="scientific">Candidatus Kutchimonas denitrificans</name>
    <dbReference type="NCBI Taxonomy" id="3056748"/>
    <lineage>
        <taxon>Bacteria</taxon>
        <taxon>Pseudomonadati</taxon>
        <taxon>Gemmatimonadota</taxon>
        <taxon>Gemmatimonadia</taxon>
        <taxon>Candidatus Palauibacterales</taxon>
        <taxon>Candidatus Palauibacteraceae</taxon>
        <taxon>Candidatus Kutchimonas</taxon>
    </lineage>
</organism>